<protein>
    <recommendedName>
        <fullName evidence="2">Reverse transcriptase Ty1/copia-type domain-containing protein</fullName>
    </recommendedName>
</protein>
<comment type="caution">
    <text evidence="1">The sequence shown here is derived from an EMBL/GenBank/DDBJ whole genome shotgun (WGS) entry which is preliminary data.</text>
</comment>
<evidence type="ECO:0000313" key="1">
    <source>
        <dbReference type="EMBL" id="GFD10273.1"/>
    </source>
</evidence>
<sequence length="98" mass="11106">VKSAFLYGTIDEEVYVMQPLGFQDPTFSAKYIGDILKKFGFSDVRSSNTPMDKENPWGKDGTGKDVELHLYRSMIRSLMYLTASRPDIMFAVCACARH</sequence>
<proteinExistence type="predicted"/>
<organism evidence="1">
    <name type="scientific">Tanacetum cinerariifolium</name>
    <name type="common">Dalmatian daisy</name>
    <name type="synonym">Chrysanthemum cinerariifolium</name>
    <dbReference type="NCBI Taxonomy" id="118510"/>
    <lineage>
        <taxon>Eukaryota</taxon>
        <taxon>Viridiplantae</taxon>
        <taxon>Streptophyta</taxon>
        <taxon>Embryophyta</taxon>
        <taxon>Tracheophyta</taxon>
        <taxon>Spermatophyta</taxon>
        <taxon>Magnoliopsida</taxon>
        <taxon>eudicotyledons</taxon>
        <taxon>Gunneridae</taxon>
        <taxon>Pentapetalae</taxon>
        <taxon>asterids</taxon>
        <taxon>campanulids</taxon>
        <taxon>Asterales</taxon>
        <taxon>Asteraceae</taxon>
        <taxon>Asteroideae</taxon>
        <taxon>Anthemideae</taxon>
        <taxon>Anthemidinae</taxon>
        <taxon>Tanacetum</taxon>
    </lineage>
</organism>
<name>A0A699TKI9_TANCI</name>
<accession>A0A699TKI9</accession>
<gene>
    <name evidence="1" type="ORF">Tci_882242</name>
</gene>
<dbReference type="EMBL" id="BKCJ011251171">
    <property type="protein sequence ID" value="GFD10273.1"/>
    <property type="molecule type" value="Genomic_DNA"/>
</dbReference>
<reference evidence="1" key="1">
    <citation type="journal article" date="2019" name="Sci. Rep.">
        <title>Draft genome of Tanacetum cinerariifolium, the natural source of mosquito coil.</title>
        <authorList>
            <person name="Yamashiro T."/>
            <person name="Shiraishi A."/>
            <person name="Satake H."/>
            <person name="Nakayama K."/>
        </authorList>
    </citation>
    <scope>NUCLEOTIDE SEQUENCE</scope>
</reference>
<dbReference type="AlphaFoldDB" id="A0A699TKI9"/>
<feature type="non-terminal residue" evidence="1">
    <location>
        <position position="1"/>
    </location>
</feature>
<evidence type="ECO:0008006" key="2">
    <source>
        <dbReference type="Google" id="ProtNLM"/>
    </source>
</evidence>